<reference evidence="1" key="1">
    <citation type="submission" date="2021-05" db="EMBL/GenBank/DDBJ databases">
        <authorList>
            <person name="Pan Q."/>
            <person name="Jouanno E."/>
            <person name="Zahm M."/>
            <person name="Klopp C."/>
            <person name="Cabau C."/>
            <person name="Louis A."/>
            <person name="Berthelot C."/>
            <person name="Parey E."/>
            <person name="Roest Crollius H."/>
            <person name="Montfort J."/>
            <person name="Robinson-Rechavi M."/>
            <person name="Bouchez O."/>
            <person name="Lampietro C."/>
            <person name="Lopez Roques C."/>
            <person name="Donnadieu C."/>
            <person name="Postlethwait J."/>
            <person name="Bobe J."/>
            <person name="Dillon D."/>
            <person name="Chandos A."/>
            <person name="von Hippel F."/>
            <person name="Guiguen Y."/>
        </authorList>
    </citation>
    <scope>NUCLEOTIDE SEQUENCE</scope>
    <source>
        <strain evidence="1">YG-Jan2019</strain>
    </source>
</reference>
<organism evidence="1 2">
    <name type="scientific">Dallia pectoralis</name>
    <name type="common">Alaska blackfish</name>
    <dbReference type="NCBI Taxonomy" id="75939"/>
    <lineage>
        <taxon>Eukaryota</taxon>
        <taxon>Metazoa</taxon>
        <taxon>Chordata</taxon>
        <taxon>Craniata</taxon>
        <taxon>Vertebrata</taxon>
        <taxon>Euteleostomi</taxon>
        <taxon>Actinopterygii</taxon>
        <taxon>Neopterygii</taxon>
        <taxon>Teleostei</taxon>
        <taxon>Protacanthopterygii</taxon>
        <taxon>Esociformes</taxon>
        <taxon>Umbridae</taxon>
        <taxon>Dallia</taxon>
    </lineage>
</organism>
<protein>
    <submittedName>
        <fullName evidence="1">Uncharacterized protein</fullName>
    </submittedName>
</protein>
<evidence type="ECO:0000313" key="2">
    <source>
        <dbReference type="Proteomes" id="UP001157502"/>
    </source>
</evidence>
<sequence length="189" mass="21335">MPQRPLQVKPCRDPSPLISVPPLVIHLSIPSAHGSYLWDFISNVTEWETKQRSLTRHPELSERAFFELLFRSDHPHRVCVQARGRPADRPQQDGPSQAAPPPRPIQTCTPSGRIHQDTSKSNLRRFILPQISPMVVPCDSPLPCGGWVGAGPEHTGNPFNQWPERLQYLGALVERSPRIYVFGLNVGFW</sequence>
<name>A0ACC2HHK7_DALPE</name>
<proteinExistence type="predicted"/>
<evidence type="ECO:0000313" key="1">
    <source>
        <dbReference type="EMBL" id="KAJ8015494.1"/>
    </source>
</evidence>
<gene>
    <name evidence="1" type="ORF">DPEC_G00026720</name>
</gene>
<accession>A0ACC2HHK7</accession>
<dbReference type="Proteomes" id="UP001157502">
    <property type="component" value="Chromosome 2"/>
</dbReference>
<keyword evidence="2" id="KW-1185">Reference proteome</keyword>
<comment type="caution">
    <text evidence="1">The sequence shown here is derived from an EMBL/GenBank/DDBJ whole genome shotgun (WGS) entry which is preliminary data.</text>
</comment>
<dbReference type="EMBL" id="CM055729">
    <property type="protein sequence ID" value="KAJ8015494.1"/>
    <property type="molecule type" value="Genomic_DNA"/>
</dbReference>